<name>A0A3L8P046_9ACTN</name>
<dbReference type="Proteomes" id="UP000281708">
    <property type="component" value="Unassembled WGS sequence"/>
</dbReference>
<evidence type="ECO:0000256" key="3">
    <source>
        <dbReference type="ARBA" id="ARBA00023180"/>
    </source>
</evidence>
<organism evidence="6 7">
    <name type="scientific">Nocardioides mangrovicus</name>
    <dbReference type="NCBI Taxonomy" id="2478913"/>
    <lineage>
        <taxon>Bacteria</taxon>
        <taxon>Bacillati</taxon>
        <taxon>Actinomycetota</taxon>
        <taxon>Actinomycetes</taxon>
        <taxon>Propionibacteriales</taxon>
        <taxon>Nocardioidaceae</taxon>
        <taxon>Nocardioides</taxon>
    </lineage>
</organism>
<comment type="caution">
    <text evidence="6">The sequence shown here is derived from an EMBL/GenBank/DDBJ whole genome shotgun (WGS) entry which is preliminary data.</text>
</comment>
<proteinExistence type="predicted"/>
<keyword evidence="3" id="KW-0325">Glycoprotein</keyword>
<keyword evidence="7" id="KW-1185">Reference proteome</keyword>
<dbReference type="PANTHER" id="PTHR20961">
    <property type="entry name" value="GLYCOSYLTRANSFERASE"/>
    <property type="match status" value="1"/>
</dbReference>
<dbReference type="RefSeq" id="WP_121806876.1">
    <property type="nucleotide sequence ID" value="NZ_RDBE01000009.1"/>
</dbReference>
<feature type="region of interest" description="Disordered" evidence="4">
    <location>
        <begin position="31"/>
        <end position="60"/>
    </location>
</feature>
<evidence type="ECO:0000256" key="1">
    <source>
        <dbReference type="ARBA" id="ARBA00022676"/>
    </source>
</evidence>
<evidence type="ECO:0000256" key="4">
    <source>
        <dbReference type="SAM" id="MobiDB-lite"/>
    </source>
</evidence>
<evidence type="ECO:0000259" key="5">
    <source>
        <dbReference type="Pfam" id="PF04577"/>
    </source>
</evidence>
<accession>A0A3L8P046</accession>
<protein>
    <submittedName>
        <fullName evidence="6">Glycosyltransferase family 61 protein</fullName>
    </submittedName>
</protein>
<sequence>MANIGWAYLLRRGLQHHARFGLRERLRRLRRREDRPAPAPTTSSERLAAQGRATRRSIHPAEPVGMLRPAEFSDAQWAAFTIRDVDVLPEQFVLDLPHARVQGKYGWVYTDASPPELVSDLWQEAGFPSRSMAGAPPTGSPARRLEGTTASLLLPWMPNYYHWTLQAVPMVDMTTRVVDLHEIDHWLVPSTSTPFVAEWLDRLGIEPRTRVPVEDWTTVIELDRLVVCSVPARNRYIPDWVVADIRRRLPAAGGAGGTRRLFVDRPNSDKRRVINHQAMLELVRDRGFTVVELAGRSVAEQAELFASADVVAGVLGAGLTNIVYCRPGTRLVEILPRNLLFPAYYKLAASCGLTYSCVQGTEPHLPGRWRFPDTEADLVVDLDALGRQLDDAAHTTNPA</sequence>
<reference evidence="6 7" key="1">
    <citation type="submission" date="2018-10" db="EMBL/GenBank/DDBJ databases">
        <title>Marmoricola sp. 4Q3S-7 whole genome shotgun sequence.</title>
        <authorList>
            <person name="Li F."/>
        </authorList>
    </citation>
    <scope>NUCLEOTIDE SEQUENCE [LARGE SCALE GENOMIC DNA]</scope>
    <source>
        <strain evidence="6 7">4Q3S-7</strain>
    </source>
</reference>
<evidence type="ECO:0000256" key="2">
    <source>
        <dbReference type="ARBA" id="ARBA00022679"/>
    </source>
</evidence>
<dbReference type="InterPro" id="IPR007657">
    <property type="entry name" value="Glycosyltransferase_61"/>
</dbReference>
<dbReference type="GO" id="GO:0016757">
    <property type="term" value="F:glycosyltransferase activity"/>
    <property type="evidence" value="ECO:0007669"/>
    <property type="project" value="UniProtKB-KW"/>
</dbReference>
<dbReference type="InterPro" id="IPR049625">
    <property type="entry name" value="Glyco_transf_61_cat"/>
</dbReference>
<feature type="domain" description="Glycosyltransferase 61 catalytic" evidence="5">
    <location>
        <begin position="160"/>
        <end position="332"/>
    </location>
</feature>
<gene>
    <name evidence="6" type="ORF">D9V37_14385</name>
</gene>
<keyword evidence="1" id="KW-0328">Glycosyltransferase</keyword>
<dbReference type="OrthoDB" id="288504at2"/>
<dbReference type="AlphaFoldDB" id="A0A3L8P046"/>
<evidence type="ECO:0000313" key="6">
    <source>
        <dbReference type="EMBL" id="RLV48554.1"/>
    </source>
</evidence>
<evidence type="ECO:0000313" key="7">
    <source>
        <dbReference type="Proteomes" id="UP000281708"/>
    </source>
</evidence>
<dbReference type="EMBL" id="RDBE01000009">
    <property type="protein sequence ID" value="RLV48554.1"/>
    <property type="molecule type" value="Genomic_DNA"/>
</dbReference>
<dbReference type="Pfam" id="PF04577">
    <property type="entry name" value="Glyco_transf_61"/>
    <property type="match status" value="1"/>
</dbReference>
<keyword evidence="2 6" id="KW-0808">Transferase</keyword>